<proteinExistence type="predicted"/>
<comment type="caution">
    <text evidence="1">The sequence shown here is derived from an EMBL/GenBank/DDBJ whole genome shotgun (WGS) entry which is preliminary data.</text>
</comment>
<sequence length="81" mass="9117">MRGKGLLREPSLLLRSFDRRALSNDFEGFETIPLELVVNEIVSLTKIMGLEVDKNDIDALVKEHSQDLTNEELIESGLAFS</sequence>
<organism evidence="1 2">
    <name type="scientific">Araneus ventricosus</name>
    <name type="common">Orbweaver spider</name>
    <name type="synonym">Epeira ventricosa</name>
    <dbReference type="NCBI Taxonomy" id="182803"/>
    <lineage>
        <taxon>Eukaryota</taxon>
        <taxon>Metazoa</taxon>
        <taxon>Ecdysozoa</taxon>
        <taxon>Arthropoda</taxon>
        <taxon>Chelicerata</taxon>
        <taxon>Arachnida</taxon>
        <taxon>Araneae</taxon>
        <taxon>Araneomorphae</taxon>
        <taxon>Entelegynae</taxon>
        <taxon>Araneoidea</taxon>
        <taxon>Araneidae</taxon>
        <taxon>Araneus</taxon>
    </lineage>
</organism>
<name>A0A4Y2KGN9_ARAVE</name>
<dbReference type="OrthoDB" id="7422307at2759"/>
<evidence type="ECO:0000313" key="2">
    <source>
        <dbReference type="Proteomes" id="UP000499080"/>
    </source>
</evidence>
<gene>
    <name evidence="1" type="ORF">AVEN_156089_1</name>
</gene>
<dbReference type="Proteomes" id="UP000499080">
    <property type="component" value="Unassembled WGS sequence"/>
</dbReference>
<evidence type="ECO:0000313" key="1">
    <source>
        <dbReference type="EMBL" id="GBN01475.1"/>
    </source>
</evidence>
<protein>
    <submittedName>
        <fullName evidence="1">Uncharacterized protein</fullName>
    </submittedName>
</protein>
<keyword evidence="2" id="KW-1185">Reference proteome</keyword>
<reference evidence="1 2" key="1">
    <citation type="journal article" date="2019" name="Sci. Rep.">
        <title>Orb-weaving spider Araneus ventricosus genome elucidates the spidroin gene catalogue.</title>
        <authorList>
            <person name="Kono N."/>
            <person name="Nakamura H."/>
            <person name="Ohtoshi R."/>
            <person name="Moran D.A.P."/>
            <person name="Shinohara A."/>
            <person name="Yoshida Y."/>
            <person name="Fujiwara M."/>
            <person name="Mori M."/>
            <person name="Tomita M."/>
            <person name="Arakawa K."/>
        </authorList>
    </citation>
    <scope>NUCLEOTIDE SEQUENCE [LARGE SCALE GENOMIC DNA]</scope>
</reference>
<dbReference type="EMBL" id="BGPR01004621">
    <property type="protein sequence ID" value="GBN01475.1"/>
    <property type="molecule type" value="Genomic_DNA"/>
</dbReference>
<dbReference type="AlphaFoldDB" id="A0A4Y2KGN9"/>
<accession>A0A4Y2KGN9</accession>